<feature type="transmembrane region" description="Helical" evidence="7">
    <location>
        <begin position="68"/>
        <end position="85"/>
    </location>
</feature>
<proteinExistence type="inferred from homology"/>
<dbReference type="InterPro" id="IPR001626">
    <property type="entry name" value="ABC_TroCD"/>
</dbReference>
<dbReference type="InterPro" id="IPR037294">
    <property type="entry name" value="ABC_BtuC-like"/>
</dbReference>
<dbReference type="Gene3D" id="1.10.3470.10">
    <property type="entry name" value="ABC transporter involved in vitamin B12 uptake, BtuC"/>
    <property type="match status" value="1"/>
</dbReference>
<dbReference type="SUPFAM" id="SSF81345">
    <property type="entry name" value="ABC transporter involved in vitamin B12 uptake, BtuC"/>
    <property type="match status" value="1"/>
</dbReference>
<evidence type="ECO:0000313" key="9">
    <source>
        <dbReference type="Proteomes" id="UP001596072"/>
    </source>
</evidence>
<evidence type="ECO:0000256" key="7">
    <source>
        <dbReference type="SAM" id="Phobius"/>
    </source>
</evidence>
<feature type="transmembrane region" description="Helical" evidence="7">
    <location>
        <begin position="225"/>
        <end position="246"/>
    </location>
</feature>
<evidence type="ECO:0000256" key="5">
    <source>
        <dbReference type="ARBA" id="ARBA00023136"/>
    </source>
</evidence>
<keyword evidence="6" id="KW-0813">Transport</keyword>
<feature type="transmembrane region" description="Helical" evidence="7">
    <location>
        <begin position="44"/>
        <end position="62"/>
    </location>
</feature>
<evidence type="ECO:0000256" key="2">
    <source>
        <dbReference type="ARBA" id="ARBA00008034"/>
    </source>
</evidence>
<organism evidence="8 9">
    <name type="scientific">Nocardioides vastitatis</name>
    <dbReference type="NCBI Taxonomy" id="2568655"/>
    <lineage>
        <taxon>Bacteria</taxon>
        <taxon>Bacillati</taxon>
        <taxon>Actinomycetota</taxon>
        <taxon>Actinomycetes</taxon>
        <taxon>Propionibacteriales</taxon>
        <taxon>Nocardioidaceae</taxon>
        <taxon>Nocardioides</taxon>
    </lineage>
</organism>
<feature type="transmembrane region" description="Helical" evidence="7">
    <location>
        <begin position="138"/>
        <end position="162"/>
    </location>
</feature>
<feature type="transmembrane region" description="Helical" evidence="7">
    <location>
        <begin position="97"/>
        <end position="118"/>
    </location>
</feature>
<evidence type="ECO:0000256" key="4">
    <source>
        <dbReference type="ARBA" id="ARBA00022989"/>
    </source>
</evidence>
<evidence type="ECO:0000313" key="8">
    <source>
        <dbReference type="EMBL" id="MFC5730773.1"/>
    </source>
</evidence>
<dbReference type="EMBL" id="JBHSNS010000010">
    <property type="protein sequence ID" value="MFC5730773.1"/>
    <property type="molecule type" value="Genomic_DNA"/>
</dbReference>
<feature type="transmembrane region" description="Helical" evidence="7">
    <location>
        <begin position="174"/>
        <end position="194"/>
    </location>
</feature>
<evidence type="ECO:0000256" key="6">
    <source>
        <dbReference type="RuleBase" id="RU003943"/>
    </source>
</evidence>
<evidence type="ECO:0000256" key="3">
    <source>
        <dbReference type="ARBA" id="ARBA00022692"/>
    </source>
</evidence>
<name>A0ABW0ZNU4_9ACTN</name>
<keyword evidence="4 7" id="KW-1133">Transmembrane helix</keyword>
<keyword evidence="5 7" id="KW-0472">Membrane</keyword>
<feature type="transmembrane region" description="Helical" evidence="7">
    <location>
        <begin position="20"/>
        <end position="37"/>
    </location>
</feature>
<feature type="transmembrane region" description="Helical" evidence="7">
    <location>
        <begin position="252"/>
        <end position="276"/>
    </location>
</feature>
<dbReference type="RefSeq" id="WP_346763536.1">
    <property type="nucleotide sequence ID" value="NZ_JBHSNS010000010.1"/>
</dbReference>
<sequence length="338" mass="34724">MTSLTTALELLNEPFMRRALIAAVITGLAAPAVGTFLVQRRLALMGDGIGHVAVTGVALGLLTGTSPTWTAVVVAVLGAVLIEVIRERGEASGDVALALLFYGGLAGGILISGLGGQSMATLGQYLFGSITSISEGDVIVTLVLAAIVIVLCVGLSPQLFAVAQDAEFARVAGLRVRFYNVMIAVLAAVSVAVAMRTVGLLLVSALLVVPVATAQQLTRSFRATIAAAMALGCLASLGGLLLATFAPAGTTLAPGATIVLVALGGFVVAWPIGVWARHRARLQEPFAAGAAVGHEPTGEHPHEHGPGCGHLAVPHDDHLDYVHDGHRHAPHDTHYDEH</sequence>
<protein>
    <submittedName>
        <fullName evidence="8">Metal ABC transporter permease</fullName>
    </submittedName>
</protein>
<dbReference type="Proteomes" id="UP001596072">
    <property type="component" value="Unassembled WGS sequence"/>
</dbReference>
<gene>
    <name evidence="8" type="ORF">ACFPQB_17760</name>
</gene>
<accession>A0ABW0ZNU4</accession>
<evidence type="ECO:0000256" key="1">
    <source>
        <dbReference type="ARBA" id="ARBA00004141"/>
    </source>
</evidence>
<dbReference type="PANTHER" id="PTHR30477:SF0">
    <property type="entry name" value="METAL TRANSPORT SYSTEM MEMBRANE PROTEIN TM_0125-RELATED"/>
    <property type="match status" value="1"/>
</dbReference>
<reference evidence="9" key="1">
    <citation type="journal article" date="2019" name="Int. J. Syst. Evol. Microbiol.">
        <title>The Global Catalogue of Microorganisms (GCM) 10K type strain sequencing project: providing services to taxonomists for standard genome sequencing and annotation.</title>
        <authorList>
            <consortium name="The Broad Institute Genomics Platform"/>
            <consortium name="The Broad Institute Genome Sequencing Center for Infectious Disease"/>
            <person name="Wu L."/>
            <person name="Ma J."/>
        </authorList>
    </citation>
    <scope>NUCLEOTIDE SEQUENCE [LARGE SCALE GENOMIC DNA]</scope>
    <source>
        <strain evidence="9">YIM 94188</strain>
    </source>
</reference>
<comment type="subcellular location">
    <subcellularLocation>
        <location evidence="6">Cell membrane</location>
        <topology evidence="6">Multi-pass membrane protein</topology>
    </subcellularLocation>
    <subcellularLocation>
        <location evidence="1">Membrane</location>
        <topology evidence="1">Multi-pass membrane protein</topology>
    </subcellularLocation>
</comment>
<dbReference type="Pfam" id="PF00950">
    <property type="entry name" value="ABC-3"/>
    <property type="match status" value="1"/>
</dbReference>
<dbReference type="PANTHER" id="PTHR30477">
    <property type="entry name" value="ABC-TRANSPORTER METAL-BINDING PROTEIN"/>
    <property type="match status" value="1"/>
</dbReference>
<keyword evidence="9" id="KW-1185">Reference proteome</keyword>
<comment type="similarity">
    <text evidence="2 6">Belongs to the ABC-3 integral membrane protein family.</text>
</comment>
<comment type="caution">
    <text evidence="8">The sequence shown here is derived from an EMBL/GenBank/DDBJ whole genome shotgun (WGS) entry which is preliminary data.</text>
</comment>
<keyword evidence="3 6" id="KW-0812">Transmembrane</keyword>